<dbReference type="GO" id="GO:0051455">
    <property type="term" value="P:spindle attachment to meiosis I kinetochore"/>
    <property type="evidence" value="ECO:0007669"/>
    <property type="project" value="TreeGrafter"/>
</dbReference>
<reference evidence="6" key="3">
    <citation type="submission" date="2025-09" db="UniProtKB">
        <authorList>
            <consortium name="Ensembl"/>
        </authorList>
    </citation>
    <scope>IDENTIFICATION</scope>
</reference>
<dbReference type="STRING" id="59894.ENSFALP00000006889"/>
<dbReference type="Pfam" id="PF11699">
    <property type="entry name" value="CENP-C_C"/>
    <property type="match status" value="1"/>
</dbReference>
<evidence type="ECO:0000256" key="1">
    <source>
        <dbReference type="ARBA" id="ARBA00004123"/>
    </source>
</evidence>
<dbReference type="eggNOG" id="ENOG502RYQH">
    <property type="taxonomic scope" value="Eukaryota"/>
</dbReference>
<name>U3JVT5_FICAL</name>
<sequence>MREIPSSLDHSLADVSKPAIVLDPVTNKEVLLGDTASCVSYHRSDDAAEIYKDLSTSYFATGVLVLKPLKVKGRQFVYTNTIAFRILHGQVIVTIHKTSYYLATGDSFYVPAGECMCLKPVCWEVQETKLAC</sequence>
<evidence type="ECO:0000313" key="6">
    <source>
        <dbReference type="Ensembl" id="ENSFALP00000006889.2"/>
    </source>
</evidence>
<evidence type="ECO:0000313" key="7">
    <source>
        <dbReference type="Proteomes" id="UP000016665"/>
    </source>
</evidence>
<dbReference type="PANTHER" id="PTHR16684">
    <property type="entry name" value="CENTROMERE PROTEIN C"/>
    <property type="match status" value="1"/>
</dbReference>
<keyword evidence="4" id="KW-0539">Nucleus</keyword>
<dbReference type="GO" id="GO:0019237">
    <property type="term" value="F:centromeric DNA binding"/>
    <property type="evidence" value="ECO:0007669"/>
    <property type="project" value="InterPro"/>
</dbReference>
<dbReference type="AlphaFoldDB" id="U3JVT5"/>
<dbReference type="InterPro" id="IPR014710">
    <property type="entry name" value="RmlC-like_jellyroll"/>
</dbReference>
<accession>U3JVT5</accession>
<dbReference type="Gene3D" id="2.60.120.10">
    <property type="entry name" value="Jelly Rolls"/>
    <property type="match status" value="1"/>
</dbReference>
<dbReference type="SUPFAM" id="SSF51182">
    <property type="entry name" value="RmlC-like cupins"/>
    <property type="match status" value="1"/>
</dbReference>
<organism evidence="6 7">
    <name type="scientific">Ficedula albicollis</name>
    <name type="common">Collared flycatcher</name>
    <name type="synonym">Muscicapa albicollis</name>
    <dbReference type="NCBI Taxonomy" id="59894"/>
    <lineage>
        <taxon>Eukaryota</taxon>
        <taxon>Metazoa</taxon>
        <taxon>Chordata</taxon>
        <taxon>Craniata</taxon>
        <taxon>Vertebrata</taxon>
        <taxon>Euteleostomi</taxon>
        <taxon>Archelosauria</taxon>
        <taxon>Archosauria</taxon>
        <taxon>Dinosauria</taxon>
        <taxon>Saurischia</taxon>
        <taxon>Theropoda</taxon>
        <taxon>Coelurosauria</taxon>
        <taxon>Aves</taxon>
        <taxon>Neognathae</taxon>
        <taxon>Neoaves</taxon>
        <taxon>Telluraves</taxon>
        <taxon>Australaves</taxon>
        <taxon>Passeriformes</taxon>
        <taxon>Muscicapidae</taxon>
        <taxon>Ficedula</taxon>
    </lineage>
</organism>
<dbReference type="InterPro" id="IPR011051">
    <property type="entry name" value="RmlC_Cupin_sf"/>
</dbReference>
<reference evidence="6 7" key="1">
    <citation type="journal article" date="2012" name="Nature">
        <title>The genomic landscape of species divergence in Ficedula flycatchers.</title>
        <authorList>
            <person name="Ellegren H."/>
            <person name="Smeds L."/>
            <person name="Burri R."/>
            <person name="Olason P.I."/>
            <person name="Backstrom N."/>
            <person name="Kawakami T."/>
            <person name="Kunstner A."/>
            <person name="Makinen H."/>
            <person name="Nadachowska-Brzyska K."/>
            <person name="Qvarnstrom A."/>
            <person name="Uebbing S."/>
            <person name="Wolf J.B."/>
        </authorList>
    </citation>
    <scope>NUCLEOTIDE SEQUENCE [LARGE SCALE GENOMIC DNA]</scope>
</reference>
<evidence type="ECO:0000256" key="4">
    <source>
        <dbReference type="ARBA" id="ARBA00023242"/>
    </source>
</evidence>
<dbReference type="GO" id="GO:0000776">
    <property type="term" value="C:kinetochore"/>
    <property type="evidence" value="ECO:0007669"/>
    <property type="project" value="InterPro"/>
</dbReference>
<dbReference type="Proteomes" id="UP000016665">
    <property type="component" value="Chromosome 4"/>
</dbReference>
<proteinExistence type="inferred from homology"/>
<keyword evidence="3" id="KW-0238">DNA-binding</keyword>
<dbReference type="PANTHER" id="PTHR16684:SF11">
    <property type="entry name" value="CENTROMERE PROTEIN C"/>
    <property type="match status" value="1"/>
</dbReference>
<evidence type="ECO:0000259" key="5">
    <source>
        <dbReference type="Pfam" id="PF11699"/>
    </source>
</evidence>
<dbReference type="InterPro" id="IPR025974">
    <property type="entry name" value="Mif2/CENP-C_cupin"/>
</dbReference>
<dbReference type="Ensembl" id="ENSFALT00000006918.2">
    <property type="protein sequence ID" value="ENSFALP00000006889.2"/>
    <property type="gene ID" value="ENSFALG00000006605.2"/>
</dbReference>
<dbReference type="HOGENOM" id="CLU_2139085_0_0_1"/>
<dbReference type="GO" id="GO:0051382">
    <property type="term" value="P:kinetochore assembly"/>
    <property type="evidence" value="ECO:0007669"/>
    <property type="project" value="InterPro"/>
</dbReference>
<evidence type="ECO:0000256" key="2">
    <source>
        <dbReference type="ARBA" id="ARBA00010291"/>
    </source>
</evidence>
<dbReference type="GO" id="GO:0005634">
    <property type="term" value="C:nucleus"/>
    <property type="evidence" value="ECO:0007669"/>
    <property type="project" value="UniProtKB-SubCell"/>
</dbReference>
<dbReference type="GO" id="GO:0051315">
    <property type="term" value="P:attachment of mitotic spindle microtubules to kinetochore"/>
    <property type="evidence" value="ECO:0007669"/>
    <property type="project" value="TreeGrafter"/>
</dbReference>
<protein>
    <recommendedName>
        <fullName evidence="5">Mif2/CENP-C cupin domain-containing protein</fullName>
    </recommendedName>
</protein>
<feature type="domain" description="Mif2/CENP-C cupin" evidence="5">
    <location>
        <begin position="51"/>
        <end position="119"/>
    </location>
</feature>
<comment type="subcellular location">
    <subcellularLocation>
        <location evidence="1">Nucleus</location>
    </subcellularLocation>
</comment>
<reference evidence="6" key="2">
    <citation type="submission" date="2025-08" db="UniProtKB">
        <authorList>
            <consortium name="Ensembl"/>
        </authorList>
    </citation>
    <scope>IDENTIFICATION</scope>
</reference>
<comment type="similarity">
    <text evidence="2">Belongs to the CENP-C/MIF2 family.</text>
</comment>
<dbReference type="InterPro" id="IPR028386">
    <property type="entry name" value="CENP-C/Mif2/cnp3"/>
</dbReference>
<keyword evidence="7" id="KW-1185">Reference proteome</keyword>
<evidence type="ECO:0000256" key="3">
    <source>
        <dbReference type="ARBA" id="ARBA00023125"/>
    </source>
</evidence>